<gene>
    <name evidence="2" type="ORF">EUA93_21305</name>
</gene>
<name>A0A4Q2RMG5_9ACTN</name>
<keyword evidence="3" id="KW-1185">Reference proteome</keyword>
<dbReference type="SUPFAM" id="SSF46785">
    <property type="entry name" value="Winged helix' DNA-binding domain"/>
    <property type="match status" value="1"/>
</dbReference>
<reference evidence="2 3" key="1">
    <citation type="submission" date="2019-01" db="EMBL/GenBank/DDBJ databases">
        <title>Novel species of Nocardioides.</title>
        <authorList>
            <person name="Liu Q."/>
            <person name="Xin Y.-H."/>
        </authorList>
    </citation>
    <scope>NUCLEOTIDE SEQUENCE [LARGE SCALE GENOMIC DNA]</scope>
    <source>
        <strain evidence="2 3">CGMCC 4.6882</strain>
    </source>
</reference>
<dbReference type="InterPro" id="IPR000835">
    <property type="entry name" value="HTH_MarR-typ"/>
</dbReference>
<dbReference type="OrthoDB" id="3213352at2"/>
<accession>A0A4Q2RMG5</accession>
<organism evidence="2 3">
    <name type="scientific">Nocardioides oleivorans</name>
    <dbReference type="NCBI Taxonomy" id="273676"/>
    <lineage>
        <taxon>Bacteria</taxon>
        <taxon>Bacillati</taxon>
        <taxon>Actinomycetota</taxon>
        <taxon>Actinomycetes</taxon>
        <taxon>Propionibacteriales</taxon>
        <taxon>Nocardioidaceae</taxon>
        <taxon>Nocardioides</taxon>
    </lineage>
</organism>
<feature type="domain" description="HTH marR-type" evidence="1">
    <location>
        <begin position="30"/>
        <end position="129"/>
    </location>
</feature>
<evidence type="ECO:0000313" key="2">
    <source>
        <dbReference type="EMBL" id="RYB89937.1"/>
    </source>
</evidence>
<dbReference type="Pfam" id="PF01047">
    <property type="entry name" value="MarR"/>
    <property type="match status" value="1"/>
</dbReference>
<evidence type="ECO:0000313" key="3">
    <source>
        <dbReference type="Proteomes" id="UP000294071"/>
    </source>
</evidence>
<dbReference type="EMBL" id="SDWT01000007">
    <property type="protein sequence ID" value="RYB89937.1"/>
    <property type="molecule type" value="Genomic_DNA"/>
</dbReference>
<dbReference type="InterPro" id="IPR036390">
    <property type="entry name" value="WH_DNA-bd_sf"/>
</dbReference>
<comment type="caution">
    <text evidence="2">The sequence shown here is derived from an EMBL/GenBank/DDBJ whole genome shotgun (WGS) entry which is preliminary data.</text>
</comment>
<dbReference type="RefSeq" id="WP_129402366.1">
    <property type="nucleotide sequence ID" value="NZ_SDWT01000007.1"/>
</dbReference>
<evidence type="ECO:0000259" key="1">
    <source>
        <dbReference type="SMART" id="SM00347"/>
    </source>
</evidence>
<dbReference type="Gene3D" id="1.10.10.10">
    <property type="entry name" value="Winged helix-like DNA-binding domain superfamily/Winged helix DNA-binding domain"/>
    <property type="match status" value="1"/>
</dbReference>
<dbReference type="SMART" id="SM00347">
    <property type="entry name" value="HTH_MARR"/>
    <property type="match status" value="1"/>
</dbReference>
<dbReference type="AlphaFoldDB" id="A0A4Q2RMG5"/>
<protein>
    <submittedName>
        <fullName evidence="2">MarR family transcriptional regulator</fullName>
    </submittedName>
</protein>
<sequence length="153" mass="16826">MPTRDVVQVTDATLTALRHELMRLGRRRETNASVTDLDASAFKILWLVVEHGPHTLRGLAEGLQLEQSTINRQVHAAVDRGWVERYDDPDSPAMLVRATAPGETAYRVESRARADGLRMIVDTLGERAVADLAGGLARFNDAIEDAVEAKLTP</sequence>
<dbReference type="InterPro" id="IPR036388">
    <property type="entry name" value="WH-like_DNA-bd_sf"/>
</dbReference>
<dbReference type="GO" id="GO:0003700">
    <property type="term" value="F:DNA-binding transcription factor activity"/>
    <property type="evidence" value="ECO:0007669"/>
    <property type="project" value="InterPro"/>
</dbReference>
<dbReference type="Proteomes" id="UP000294071">
    <property type="component" value="Unassembled WGS sequence"/>
</dbReference>
<proteinExistence type="predicted"/>